<dbReference type="RefSeq" id="WP_089896586.1">
    <property type="nucleotide sequence ID" value="NZ_FOJG01000001.1"/>
</dbReference>
<dbReference type="InterPro" id="IPR029086">
    <property type="entry name" value="Imm19"/>
</dbReference>
<accession>A0A1I0RT68</accession>
<dbReference type="AlphaFoldDB" id="A0A1I0RT68"/>
<proteinExistence type="predicted"/>
<name>A0A1I0RT68_9BACT</name>
<dbReference type="STRING" id="29529.SAMN04488122_3348"/>
<dbReference type="OrthoDB" id="2080912at2"/>
<reference evidence="2" key="1">
    <citation type="submission" date="2016-10" db="EMBL/GenBank/DDBJ databases">
        <authorList>
            <person name="Varghese N."/>
            <person name="Submissions S."/>
        </authorList>
    </citation>
    <scope>NUCLEOTIDE SEQUENCE [LARGE SCALE GENOMIC DNA]</scope>
    <source>
        <strain evidence="2">DSM 3695</strain>
    </source>
</reference>
<evidence type="ECO:0000313" key="1">
    <source>
        <dbReference type="EMBL" id="SEW44575.1"/>
    </source>
</evidence>
<dbReference type="EMBL" id="FOJG01000001">
    <property type="protein sequence ID" value="SEW44575.1"/>
    <property type="molecule type" value="Genomic_DNA"/>
</dbReference>
<gene>
    <name evidence="1" type="ORF">SAMN04488122_3348</name>
</gene>
<sequence>MNLDVSNKDFCLFLLTQFPFAANDEQEIMLSDYIPEHFQMPSDAWWEELTGTTAEPWNGYTYQQSLNKDVTFYAEFHPEETIYFFNDTYLGNTGGHFHLSLLSWKELTTIVSNAGNNASLFFLLLPLTIGNASERANIAHTISQRLLQTSLQPDKERLVAITQFLTRHVIFDEEEQNIFAYKEKIGLTTIRNHSERNAQHSNESLIAINELIRLATL</sequence>
<organism evidence="1 2">
    <name type="scientific">Chitinophaga arvensicola</name>
    <dbReference type="NCBI Taxonomy" id="29529"/>
    <lineage>
        <taxon>Bacteria</taxon>
        <taxon>Pseudomonadati</taxon>
        <taxon>Bacteroidota</taxon>
        <taxon>Chitinophagia</taxon>
        <taxon>Chitinophagales</taxon>
        <taxon>Chitinophagaceae</taxon>
        <taxon>Chitinophaga</taxon>
    </lineage>
</organism>
<dbReference type="Pfam" id="PF15563">
    <property type="entry name" value="Imm19"/>
    <property type="match status" value="1"/>
</dbReference>
<evidence type="ECO:0000313" key="2">
    <source>
        <dbReference type="Proteomes" id="UP000199310"/>
    </source>
</evidence>
<keyword evidence="2" id="KW-1185">Reference proteome</keyword>
<dbReference type="Proteomes" id="UP000199310">
    <property type="component" value="Unassembled WGS sequence"/>
</dbReference>
<protein>
    <submittedName>
        <fullName evidence="1">Immunity protein 19</fullName>
    </submittedName>
</protein>